<keyword evidence="3" id="KW-1185">Reference proteome</keyword>
<dbReference type="EMBL" id="JACCKB010000337">
    <property type="protein sequence ID" value="NYZ70211.1"/>
    <property type="molecule type" value="Genomic_DNA"/>
</dbReference>
<gene>
    <name evidence="2" type="ORF">H0A36_29815</name>
</gene>
<reference evidence="2 3" key="1">
    <citation type="submission" date="2020-07" db="EMBL/GenBank/DDBJ databases">
        <title>Endozoicomonas sp. nov., isolated from sediment.</title>
        <authorList>
            <person name="Gu T."/>
        </authorList>
    </citation>
    <scope>NUCLEOTIDE SEQUENCE [LARGE SCALE GENOMIC DNA]</scope>
    <source>
        <strain evidence="2 3">SM1973</strain>
    </source>
</reference>
<evidence type="ECO:0000259" key="1">
    <source>
        <dbReference type="Pfam" id="PF03374"/>
    </source>
</evidence>
<dbReference type="Pfam" id="PF03374">
    <property type="entry name" value="ANT"/>
    <property type="match status" value="1"/>
</dbReference>
<name>A0A853IJE0_9GAMM</name>
<dbReference type="RefSeq" id="WP_180572124.1">
    <property type="nucleotide sequence ID" value="NZ_JACCKB010000337.1"/>
</dbReference>
<evidence type="ECO:0000313" key="3">
    <source>
        <dbReference type="Proteomes" id="UP000569732"/>
    </source>
</evidence>
<protein>
    <submittedName>
        <fullName evidence="2">Phage antirepressor KilAC domain-containing protein</fullName>
    </submittedName>
</protein>
<dbReference type="Proteomes" id="UP000569732">
    <property type="component" value="Unassembled WGS sequence"/>
</dbReference>
<feature type="domain" description="Antirepressor protein C-terminal" evidence="1">
    <location>
        <begin position="65"/>
        <end position="164"/>
    </location>
</feature>
<evidence type="ECO:0000313" key="2">
    <source>
        <dbReference type="EMBL" id="NYZ70211.1"/>
    </source>
</evidence>
<organism evidence="2 3">
    <name type="scientific">Spartinivicinus marinus</name>
    <dbReference type="NCBI Taxonomy" id="2994442"/>
    <lineage>
        <taxon>Bacteria</taxon>
        <taxon>Pseudomonadati</taxon>
        <taxon>Pseudomonadota</taxon>
        <taxon>Gammaproteobacteria</taxon>
        <taxon>Oceanospirillales</taxon>
        <taxon>Zooshikellaceae</taxon>
        <taxon>Spartinivicinus</taxon>
    </lineage>
</organism>
<dbReference type="AlphaFoldDB" id="A0A853IJE0"/>
<feature type="non-terminal residue" evidence="2">
    <location>
        <position position="1"/>
    </location>
</feature>
<accession>A0A853IJE0</accession>
<sequence>FRSRKEEAKAFKKWVTREVLPSIRKTGGYLLAHPEDTPEQLEARAYHLAQDTIKRQEKEVKELQQTVISMEPKALFVDKYVMAKGTYALRDVANQLGIRPNKFNQLLRQDKVLYNKRGQRNVPYQYYLARGYFCLKLGVDEEAGRAYQGTRVTNKGLSWLTKNYEHMKGQL</sequence>
<dbReference type="GO" id="GO:0003677">
    <property type="term" value="F:DNA binding"/>
    <property type="evidence" value="ECO:0007669"/>
    <property type="project" value="InterPro"/>
</dbReference>
<dbReference type="InterPro" id="IPR005039">
    <property type="entry name" value="Ant_C"/>
</dbReference>
<proteinExistence type="predicted"/>
<comment type="caution">
    <text evidence="2">The sequence shown here is derived from an EMBL/GenBank/DDBJ whole genome shotgun (WGS) entry which is preliminary data.</text>
</comment>